<protein>
    <recommendedName>
        <fullName evidence="3">CDP-alcohol phosphatidyltransferase</fullName>
    </recommendedName>
</protein>
<dbReference type="Proteomes" id="UP001589830">
    <property type="component" value="Unassembled WGS sequence"/>
</dbReference>
<dbReference type="RefSeq" id="WP_188846901.1">
    <property type="nucleotide sequence ID" value="NZ_BMPJ01000008.1"/>
</dbReference>
<proteinExistence type="predicted"/>
<keyword evidence="2" id="KW-1185">Reference proteome</keyword>
<organism evidence="1 2">
    <name type="scientific">Thermus composti</name>
    <dbReference type="NCBI Taxonomy" id="532059"/>
    <lineage>
        <taxon>Bacteria</taxon>
        <taxon>Thermotogati</taxon>
        <taxon>Deinococcota</taxon>
        <taxon>Deinococci</taxon>
        <taxon>Thermales</taxon>
        <taxon>Thermaceae</taxon>
        <taxon>Thermus</taxon>
    </lineage>
</organism>
<evidence type="ECO:0008006" key="3">
    <source>
        <dbReference type="Google" id="ProtNLM"/>
    </source>
</evidence>
<dbReference type="EMBL" id="JBHLTW010000002">
    <property type="protein sequence ID" value="MFC0594638.1"/>
    <property type="molecule type" value="Genomic_DNA"/>
</dbReference>
<accession>A0ABV6Q019</accession>
<name>A0ABV6Q019_9DEIN</name>
<gene>
    <name evidence="1" type="ORF">ACFFFP_00290</name>
</gene>
<evidence type="ECO:0000313" key="1">
    <source>
        <dbReference type="EMBL" id="MFC0594638.1"/>
    </source>
</evidence>
<evidence type="ECO:0000313" key="2">
    <source>
        <dbReference type="Proteomes" id="UP001589830"/>
    </source>
</evidence>
<sequence length="170" mass="18421">MVLRVLADLCTLARGGVVLLVLGQVGQGPEALSQVVRLLLLGWTLDVLDGLLARASRRPSPLAFWDYPLDAGLAWAGWAYLVGAGLVPPGPGWAWMVAALVLLLRYPNKSLSMLLQVPATFAPFLFARTLAPEAFREALVWVLAMLLLDGKRFLGVIREFLEGVGFGRQA</sequence>
<comment type="caution">
    <text evidence="1">The sequence shown here is derived from an EMBL/GenBank/DDBJ whole genome shotgun (WGS) entry which is preliminary data.</text>
</comment>
<reference evidence="1 2" key="1">
    <citation type="submission" date="2024-09" db="EMBL/GenBank/DDBJ databases">
        <authorList>
            <person name="Sun Q."/>
            <person name="Mori K."/>
        </authorList>
    </citation>
    <scope>NUCLEOTIDE SEQUENCE [LARGE SCALE GENOMIC DNA]</scope>
    <source>
        <strain evidence="1 2">NCAIM B.02340</strain>
    </source>
</reference>